<dbReference type="GO" id="GO:0046873">
    <property type="term" value="F:metal ion transmembrane transporter activity"/>
    <property type="evidence" value="ECO:0007669"/>
    <property type="project" value="InterPro"/>
</dbReference>
<dbReference type="InterPro" id="IPR002523">
    <property type="entry name" value="MgTranspt_CorA/ZnTranspt_ZntB"/>
</dbReference>
<dbReference type="AlphaFoldDB" id="A0A9P9J1M7"/>
<feature type="transmembrane region" description="Helical" evidence="5">
    <location>
        <begin position="332"/>
        <end position="356"/>
    </location>
</feature>
<gene>
    <name evidence="6" type="ORF">B0J11DRAFT_574805</name>
</gene>
<keyword evidence="4 5" id="KW-0472">Membrane</keyword>
<evidence type="ECO:0000256" key="1">
    <source>
        <dbReference type="ARBA" id="ARBA00004141"/>
    </source>
</evidence>
<comment type="subcellular location">
    <subcellularLocation>
        <location evidence="1">Membrane</location>
        <topology evidence="1">Multi-pass membrane protein</topology>
    </subcellularLocation>
</comment>
<dbReference type="InterPro" id="IPR045863">
    <property type="entry name" value="CorA_TM1_TM2"/>
</dbReference>
<keyword evidence="2 5" id="KW-0812">Transmembrane</keyword>
<evidence type="ECO:0000256" key="5">
    <source>
        <dbReference type="SAM" id="Phobius"/>
    </source>
</evidence>
<dbReference type="OrthoDB" id="1577640at2759"/>
<evidence type="ECO:0000256" key="4">
    <source>
        <dbReference type="ARBA" id="ARBA00023136"/>
    </source>
</evidence>
<dbReference type="SUPFAM" id="SSF144083">
    <property type="entry name" value="Magnesium transport protein CorA, transmembrane region"/>
    <property type="match status" value="1"/>
</dbReference>
<sequence length="378" mass="43586">MSEVEVLEGNQIRASTWQIEIESGKVTQTAPNTSRILFGSSKGLKSSIERISSDPNLPAEFISAITKDLNGFFGNRRNEGWEELWYTFKIKQVEHKRTPLLYHWDQVTAFSRWDAPSDKGILLCLDCPQSARESLKERWRTGNLSLLRWHVDFLEKTRDLYEDSVWSLRHCVRKSETDSKNIQDFTPDFVLLNETARHLTHSNETIDVAIDLMEGIRDVLKENSTSVEARNADNKIRALQMEVKALGRRSLSLYERLQNEITLAFNIVTQRESRVMVELGAISRKDSTNMRSIAVVGLLYLPGTFISGLFGMNFFDFDASAEKESWRVSDKFWLYWAITIPVTALTVMIWVVFFHAKALKRIFGRLFLDESHMDGKEC</sequence>
<reference evidence="6" key="1">
    <citation type="journal article" date="2021" name="Nat. Commun.">
        <title>Genetic determinants of endophytism in the Arabidopsis root mycobiome.</title>
        <authorList>
            <person name="Mesny F."/>
            <person name="Miyauchi S."/>
            <person name="Thiergart T."/>
            <person name="Pickel B."/>
            <person name="Atanasova L."/>
            <person name="Karlsson M."/>
            <person name="Huettel B."/>
            <person name="Barry K.W."/>
            <person name="Haridas S."/>
            <person name="Chen C."/>
            <person name="Bauer D."/>
            <person name="Andreopoulos W."/>
            <person name="Pangilinan J."/>
            <person name="LaButti K."/>
            <person name="Riley R."/>
            <person name="Lipzen A."/>
            <person name="Clum A."/>
            <person name="Drula E."/>
            <person name="Henrissat B."/>
            <person name="Kohler A."/>
            <person name="Grigoriev I.V."/>
            <person name="Martin F.M."/>
            <person name="Hacquard S."/>
        </authorList>
    </citation>
    <scope>NUCLEOTIDE SEQUENCE</scope>
    <source>
        <strain evidence="6">MPI-CAGE-CH-0243</strain>
    </source>
</reference>
<proteinExistence type="predicted"/>
<protein>
    <recommendedName>
        <fullName evidence="8">Mg2+ transporter protein, CorA-like/Zinc transport protein ZntB</fullName>
    </recommendedName>
</protein>
<accession>A0A9P9J1M7</accession>
<dbReference type="Proteomes" id="UP000700596">
    <property type="component" value="Unassembled WGS sequence"/>
</dbReference>
<feature type="transmembrane region" description="Helical" evidence="5">
    <location>
        <begin position="293"/>
        <end position="312"/>
    </location>
</feature>
<dbReference type="GO" id="GO:0016020">
    <property type="term" value="C:membrane"/>
    <property type="evidence" value="ECO:0007669"/>
    <property type="project" value="UniProtKB-SubCell"/>
</dbReference>
<keyword evidence="7" id="KW-1185">Reference proteome</keyword>
<evidence type="ECO:0000313" key="6">
    <source>
        <dbReference type="EMBL" id="KAH7138860.1"/>
    </source>
</evidence>
<dbReference type="EMBL" id="JAGMWT010000001">
    <property type="protein sequence ID" value="KAH7138860.1"/>
    <property type="molecule type" value="Genomic_DNA"/>
</dbReference>
<evidence type="ECO:0008006" key="8">
    <source>
        <dbReference type="Google" id="ProtNLM"/>
    </source>
</evidence>
<comment type="caution">
    <text evidence="6">The sequence shown here is derived from an EMBL/GenBank/DDBJ whole genome shotgun (WGS) entry which is preliminary data.</text>
</comment>
<evidence type="ECO:0000256" key="3">
    <source>
        <dbReference type="ARBA" id="ARBA00022989"/>
    </source>
</evidence>
<dbReference type="Gene3D" id="1.20.58.340">
    <property type="entry name" value="Magnesium transport protein CorA, transmembrane region"/>
    <property type="match status" value="1"/>
</dbReference>
<name>A0A9P9J1M7_9PLEO</name>
<keyword evidence="3 5" id="KW-1133">Transmembrane helix</keyword>
<organism evidence="6 7">
    <name type="scientific">Dendryphion nanum</name>
    <dbReference type="NCBI Taxonomy" id="256645"/>
    <lineage>
        <taxon>Eukaryota</taxon>
        <taxon>Fungi</taxon>
        <taxon>Dikarya</taxon>
        <taxon>Ascomycota</taxon>
        <taxon>Pezizomycotina</taxon>
        <taxon>Dothideomycetes</taxon>
        <taxon>Pleosporomycetidae</taxon>
        <taxon>Pleosporales</taxon>
        <taxon>Torulaceae</taxon>
        <taxon>Dendryphion</taxon>
    </lineage>
</organism>
<evidence type="ECO:0000256" key="2">
    <source>
        <dbReference type="ARBA" id="ARBA00022692"/>
    </source>
</evidence>
<evidence type="ECO:0000313" key="7">
    <source>
        <dbReference type="Proteomes" id="UP000700596"/>
    </source>
</evidence>
<dbReference type="Pfam" id="PF01544">
    <property type="entry name" value="CorA"/>
    <property type="match status" value="1"/>
</dbReference>